<dbReference type="EMBL" id="SLZQ01000007">
    <property type="protein sequence ID" value="TCS36233.1"/>
    <property type="molecule type" value="Genomic_DNA"/>
</dbReference>
<keyword evidence="2" id="KW-1185">Reference proteome</keyword>
<dbReference type="PANTHER" id="PTHR30164:SF2">
    <property type="entry name" value="PROTEIN MTFA"/>
    <property type="match status" value="1"/>
</dbReference>
<dbReference type="GO" id="GO:0004177">
    <property type="term" value="F:aminopeptidase activity"/>
    <property type="evidence" value="ECO:0007669"/>
    <property type="project" value="TreeGrafter"/>
</dbReference>
<evidence type="ECO:0000313" key="1">
    <source>
        <dbReference type="EMBL" id="TCS36233.1"/>
    </source>
</evidence>
<dbReference type="Proteomes" id="UP000295382">
    <property type="component" value="Unassembled WGS sequence"/>
</dbReference>
<dbReference type="Pfam" id="PF06167">
    <property type="entry name" value="Peptidase_M90"/>
    <property type="match status" value="1"/>
</dbReference>
<sequence>MAMLIVAGLCLLFLAWLIGKPYFIEWQRRRLYNRPFPQAWLEILRRRVPYYRLLPTDLQAQLRGHMQVFIAEKTFVGCADLHITDDMRVTIAAQACLLLLNRKTDYYPKLERILVYPGAFRVKKQEVDEAGVLSEYLDDLSGESWGDGQVVLSWEDAIDDARFFGDGRNVVIHEFAHQLDQEKGAATGAPILARAEHYQPWSEALGAEYAHLRQQADDELDTLFDYYGAESPAEFFAVITEVFFEQPQEMAAMHPELYRQLQSFYRVDPFGWR</sequence>
<accession>A0A4R3HUS4</accession>
<dbReference type="RefSeq" id="WP_132259071.1">
    <property type="nucleotide sequence ID" value="NZ_SLZQ01000007.1"/>
</dbReference>
<name>A0A4R3HUS4_PAULE</name>
<dbReference type="InterPro" id="IPR024079">
    <property type="entry name" value="MetalloPept_cat_dom_sf"/>
</dbReference>
<dbReference type="Gene3D" id="3.40.390.10">
    <property type="entry name" value="Collagenase (Catalytic Domain)"/>
    <property type="match status" value="1"/>
</dbReference>
<proteinExistence type="predicted"/>
<dbReference type="InterPro" id="IPR010384">
    <property type="entry name" value="MtfA_fam"/>
</dbReference>
<evidence type="ECO:0008006" key="3">
    <source>
        <dbReference type="Google" id="ProtNLM"/>
    </source>
</evidence>
<dbReference type="GO" id="GO:0008237">
    <property type="term" value="F:metallopeptidase activity"/>
    <property type="evidence" value="ECO:0007669"/>
    <property type="project" value="InterPro"/>
</dbReference>
<organism evidence="1 2">
    <name type="scientific">Paucimonas lemoignei</name>
    <name type="common">Pseudomonas lemoignei</name>
    <dbReference type="NCBI Taxonomy" id="29443"/>
    <lineage>
        <taxon>Bacteria</taxon>
        <taxon>Pseudomonadati</taxon>
        <taxon>Pseudomonadota</taxon>
        <taxon>Betaproteobacteria</taxon>
        <taxon>Burkholderiales</taxon>
        <taxon>Burkholderiaceae</taxon>
        <taxon>Paucimonas</taxon>
    </lineage>
</organism>
<comment type="caution">
    <text evidence="1">The sequence shown here is derived from an EMBL/GenBank/DDBJ whole genome shotgun (WGS) entry which is preliminary data.</text>
</comment>
<dbReference type="Gene3D" id="1.10.472.150">
    <property type="entry name" value="Glucose-regulated metallo-peptidase M90, N-terminal domain"/>
    <property type="match status" value="1"/>
</dbReference>
<dbReference type="InterPro" id="IPR042252">
    <property type="entry name" value="MtfA_N"/>
</dbReference>
<dbReference type="PANTHER" id="PTHR30164">
    <property type="entry name" value="MTFA PEPTIDASE"/>
    <property type="match status" value="1"/>
</dbReference>
<protein>
    <recommendedName>
        <fullName evidence="3">Protein MtfA</fullName>
    </recommendedName>
</protein>
<dbReference type="GO" id="GO:0005829">
    <property type="term" value="C:cytosol"/>
    <property type="evidence" value="ECO:0007669"/>
    <property type="project" value="TreeGrafter"/>
</dbReference>
<dbReference type="SUPFAM" id="SSF55486">
    <property type="entry name" value="Metalloproteases ('zincins'), catalytic domain"/>
    <property type="match status" value="1"/>
</dbReference>
<gene>
    <name evidence="1" type="ORF">EDC30_10750</name>
</gene>
<dbReference type="AlphaFoldDB" id="A0A4R3HUS4"/>
<reference evidence="1 2" key="1">
    <citation type="submission" date="2019-03" db="EMBL/GenBank/DDBJ databases">
        <title>Genomic Encyclopedia of Type Strains, Phase IV (KMG-IV): sequencing the most valuable type-strain genomes for metagenomic binning, comparative biology and taxonomic classification.</title>
        <authorList>
            <person name="Goeker M."/>
        </authorList>
    </citation>
    <scope>NUCLEOTIDE SEQUENCE [LARGE SCALE GENOMIC DNA]</scope>
    <source>
        <strain evidence="1 2">DSM 7445</strain>
    </source>
</reference>
<evidence type="ECO:0000313" key="2">
    <source>
        <dbReference type="Proteomes" id="UP000295382"/>
    </source>
</evidence>
<dbReference type="CDD" id="cd20169">
    <property type="entry name" value="Peptidase_M90_mtfA"/>
    <property type="match status" value="1"/>
</dbReference>
<dbReference type="OrthoDB" id="9786424at2"/>